<dbReference type="SUPFAM" id="SSF53474">
    <property type="entry name" value="alpha/beta-Hydrolases"/>
    <property type="match status" value="1"/>
</dbReference>
<organism evidence="4">
    <name type="scientific">Heterosigma akashiwo</name>
    <name type="common">Chromophytic alga</name>
    <name type="synonym">Heterosigma carterae</name>
    <dbReference type="NCBI Taxonomy" id="2829"/>
    <lineage>
        <taxon>Eukaryota</taxon>
        <taxon>Sar</taxon>
        <taxon>Stramenopiles</taxon>
        <taxon>Ochrophyta</taxon>
        <taxon>Raphidophyceae</taxon>
        <taxon>Chattonellales</taxon>
        <taxon>Chattonellaceae</taxon>
        <taxon>Heterosigma</taxon>
    </lineage>
</organism>
<dbReference type="GO" id="GO:0052689">
    <property type="term" value="F:carboxylic ester hydrolase activity"/>
    <property type="evidence" value="ECO:0007669"/>
    <property type="project" value="TreeGrafter"/>
</dbReference>
<name>A0A6S9FEU7_HETAK</name>
<evidence type="ECO:0000256" key="2">
    <source>
        <dbReference type="ARBA" id="ARBA00022801"/>
    </source>
</evidence>
<proteinExistence type="inferred from homology"/>
<dbReference type="InterPro" id="IPR003140">
    <property type="entry name" value="PLipase/COase/thioEstase"/>
</dbReference>
<dbReference type="InterPro" id="IPR050565">
    <property type="entry name" value="LYPA1-2/EST-like"/>
</dbReference>
<dbReference type="InterPro" id="IPR029058">
    <property type="entry name" value="AB_hydrolase_fold"/>
</dbReference>
<dbReference type="Gene3D" id="3.40.50.1820">
    <property type="entry name" value="alpha/beta hydrolase"/>
    <property type="match status" value="1"/>
</dbReference>
<gene>
    <name evidence="4" type="ORF">HAKA00212_LOCUS6380</name>
</gene>
<dbReference type="EMBL" id="HBIU01013816">
    <property type="protein sequence ID" value="CAE0627702.1"/>
    <property type="molecule type" value="Transcribed_RNA"/>
</dbReference>
<dbReference type="GO" id="GO:0008474">
    <property type="term" value="F:palmitoyl-(protein) hydrolase activity"/>
    <property type="evidence" value="ECO:0007669"/>
    <property type="project" value="TreeGrafter"/>
</dbReference>
<reference evidence="4" key="1">
    <citation type="submission" date="2021-01" db="EMBL/GenBank/DDBJ databases">
        <authorList>
            <person name="Corre E."/>
            <person name="Pelletier E."/>
            <person name="Niang G."/>
            <person name="Scheremetjew M."/>
            <person name="Finn R."/>
            <person name="Kale V."/>
            <person name="Holt S."/>
            <person name="Cochrane G."/>
            <person name="Meng A."/>
            <person name="Brown T."/>
            <person name="Cohen L."/>
        </authorList>
    </citation>
    <scope>NUCLEOTIDE SEQUENCE</scope>
    <source>
        <strain evidence="4">CCMP3107</strain>
    </source>
</reference>
<evidence type="ECO:0000256" key="1">
    <source>
        <dbReference type="ARBA" id="ARBA00006499"/>
    </source>
</evidence>
<dbReference type="PANTHER" id="PTHR10655:SF17">
    <property type="entry name" value="LYSOPHOSPHOLIPASE-LIKE PROTEIN 1"/>
    <property type="match status" value="1"/>
</dbReference>
<feature type="domain" description="Phospholipase/carboxylesterase/thioesterase" evidence="3">
    <location>
        <begin position="8"/>
        <end position="225"/>
    </location>
</feature>
<accession>A0A6S9FEU7</accession>
<sequence length="360" mass="39608">MNQDSPVAARRHEDAVVIFLHGSGDTGEGIKAWLSDEKVWGGQFESKLLMEHGIRVIFPTARAKYYSLWGATGSVWFDRSELHPSAPEDIDGIEESLMQIQAIIKDALSKGISPKKIILGGFSMGGCMALHCMRFLQIEWAGIFALSSFLQEISGVLMGESYEGEYTWPPILMVHGQADDLVPPEWGRGTADRLRRLGAEVDWRERKGLSHELDSDEVKILYHWILRTLNSTAQTPEPGTAALENMTIQEEEENEKEAPTAEEESASVSEKGVKFYVKMEGNQAIATFLVPEGSEDLLCATTITARGAFFQLEKTNEAGRVRCGFYSPAPEAAAAAIADRVALRLRDPNPMGADEACALS</sequence>
<comment type="similarity">
    <text evidence="1">Belongs to the AB hydrolase superfamily. AB hydrolase 2 family.</text>
</comment>
<dbReference type="PANTHER" id="PTHR10655">
    <property type="entry name" value="LYSOPHOSPHOLIPASE-RELATED"/>
    <property type="match status" value="1"/>
</dbReference>
<dbReference type="AlphaFoldDB" id="A0A6S9FEU7"/>
<keyword evidence="2" id="KW-0378">Hydrolase</keyword>
<evidence type="ECO:0000313" key="4">
    <source>
        <dbReference type="EMBL" id="CAE0627702.1"/>
    </source>
</evidence>
<dbReference type="Pfam" id="PF02230">
    <property type="entry name" value="Abhydrolase_2"/>
    <property type="match status" value="1"/>
</dbReference>
<dbReference type="GO" id="GO:0005737">
    <property type="term" value="C:cytoplasm"/>
    <property type="evidence" value="ECO:0007669"/>
    <property type="project" value="TreeGrafter"/>
</dbReference>
<protein>
    <recommendedName>
        <fullName evidence="3">Phospholipase/carboxylesterase/thioesterase domain-containing protein</fullName>
    </recommendedName>
</protein>
<evidence type="ECO:0000259" key="3">
    <source>
        <dbReference type="Pfam" id="PF02230"/>
    </source>
</evidence>